<dbReference type="InterPro" id="IPR036291">
    <property type="entry name" value="NAD(P)-bd_dom_sf"/>
</dbReference>
<sequence length="389" mass="40846">MKLALLGATGSIGRQTLDVMKRHRDRIALSSATCGHDAAALEAAVRGFDPALLGVTQPGEAFAPRAGWVWGPNANERAILDTDCDTVLDAVVGMAGLGPVMTALESGRRVLLANKEALVAGGELVMDAARALDAKRGIAPRGHMPPESLTPVDSEHSAIFQCMAGHPTQVRRLILTASGGPFRQWDAAAIRAATPAQALNHPTWRMGGKVTIDSASLMNKGLEVIEACRLFSIAPERVTVLVHPQSIVHSMVEFDDGAVLAQLATPDMRGPIALALGWPERIEAGLSPLELAGRQLTFEAPDLERFPCLRIAYDALRAGGGAPCVMNAADEAAVEAFLSGGLSFGAIPGVIEETLAHFAGAPALDTAQLIELGRQARAYARDVARRCGG</sequence>
<reference evidence="13" key="2">
    <citation type="journal article" date="2021" name="PeerJ">
        <title>Extensive microbial diversity within the chicken gut microbiome revealed by metagenomics and culture.</title>
        <authorList>
            <person name="Gilroy R."/>
            <person name="Ravi A."/>
            <person name="Getino M."/>
            <person name="Pursley I."/>
            <person name="Horton D.L."/>
            <person name="Alikhan N.F."/>
            <person name="Baker D."/>
            <person name="Gharbi K."/>
            <person name="Hall N."/>
            <person name="Watson M."/>
            <person name="Adriaenssens E.M."/>
            <person name="Foster-Nyarko E."/>
            <person name="Jarju S."/>
            <person name="Secka A."/>
            <person name="Antonio M."/>
            <person name="Oren A."/>
            <person name="Chaudhuri R.R."/>
            <person name="La Ragione R."/>
            <person name="Hildebrand F."/>
            <person name="Pallen M.J."/>
        </authorList>
    </citation>
    <scope>NUCLEOTIDE SEQUENCE</scope>
    <source>
        <strain evidence="13">ChiSxjej2B14-8506</strain>
    </source>
</reference>
<comment type="function">
    <text evidence="9">Catalyzes the NADPH-dependent rearrangement and reduction of 1-deoxy-D-xylulose-5-phosphate (DXP) to 2-C-methyl-D-erythritol 4-phosphate (MEP).</text>
</comment>
<keyword evidence="6 9" id="KW-0464">Manganese</keyword>
<feature type="binding site" evidence="9">
    <location>
        <position position="154"/>
    </location>
    <ligand>
        <name>1-deoxy-D-xylulose 5-phosphate</name>
        <dbReference type="ChEBI" id="CHEBI:57792"/>
    </ligand>
</feature>
<comment type="caution">
    <text evidence="9">Lacks conserved residue(s) required for the propagation of feature annotation.</text>
</comment>
<dbReference type="InterPro" id="IPR003821">
    <property type="entry name" value="DXP_reductoisomerase"/>
</dbReference>
<evidence type="ECO:0000256" key="4">
    <source>
        <dbReference type="ARBA" id="ARBA00022857"/>
    </source>
</evidence>
<reference evidence="13" key="1">
    <citation type="submission" date="2020-10" db="EMBL/GenBank/DDBJ databases">
        <authorList>
            <person name="Gilroy R."/>
        </authorList>
    </citation>
    <scope>NUCLEOTIDE SEQUENCE</scope>
    <source>
        <strain evidence="13">ChiSxjej2B14-8506</strain>
    </source>
</reference>
<evidence type="ECO:0000259" key="10">
    <source>
        <dbReference type="Pfam" id="PF02670"/>
    </source>
</evidence>
<dbReference type="SUPFAM" id="SSF69055">
    <property type="entry name" value="1-deoxy-D-xylulose-5-phosphate reductoisomerase, C-terminal domain"/>
    <property type="match status" value="1"/>
</dbReference>
<feature type="binding site" evidence="9">
    <location>
        <position position="155"/>
    </location>
    <ligand>
        <name>Mn(2+)</name>
        <dbReference type="ChEBI" id="CHEBI:29035"/>
    </ligand>
</feature>
<dbReference type="Pfam" id="PF02670">
    <property type="entry name" value="DXP_reductoisom"/>
    <property type="match status" value="1"/>
</dbReference>
<feature type="binding site" evidence="9">
    <location>
        <position position="219"/>
    </location>
    <ligand>
        <name>1-deoxy-D-xylulose 5-phosphate</name>
        <dbReference type="ChEBI" id="CHEBI:57792"/>
    </ligand>
</feature>
<dbReference type="InterPro" id="IPR013644">
    <property type="entry name" value="DXP_reductoisomerase_C"/>
</dbReference>
<feature type="domain" description="DXP reductoisomerase C-terminal" evidence="12">
    <location>
        <begin position="263"/>
        <end position="378"/>
    </location>
</feature>
<evidence type="ECO:0000256" key="8">
    <source>
        <dbReference type="ARBA" id="ARBA00048543"/>
    </source>
</evidence>
<feature type="binding site" evidence="9">
    <location>
        <position position="223"/>
    </location>
    <ligand>
        <name>Mn(2+)</name>
        <dbReference type="ChEBI" id="CHEBI:29035"/>
    </ligand>
</feature>
<feature type="binding site" evidence="9">
    <location>
        <position position="153"/>
    </location>
    <ligand>
        <name>Mn(2+)</name>
        <dbReference type="ChEBI" id="CHEBI:29035"/>
    </ligand>
</feature>
<dbReference type="Pfam" id="PF13288">
    <property type="entry name" value="DXPR_C"/>
    <property type="match status" value="1"/>
</dbReference>
<feature type="binding site" evidence="9">
    <location>
        <position position="201"/>
    </location>
    <ligand>
        <name>1-deoxy-D-xylulose 5-phosphate</name>
        <dbReference type="ChEBI" id="CHEBI:57792"/>
    </ligand>
</feature>
<accession>A0A9D1S531</accession>
<dbReference type="GO" id="GO:0051484">
    <property type="term" value="P:isopentenyl diphosphate biosynthetic process, methylerythritol 4-phosphate pathway involved in terpenoid biosynthetic process"/>
    <property type="evidence" value="ECO:0007669"/>
    <property type="project" value="TreeGrafter"/>
</dbReference>
<feature type="domain" description="1-deoxy-D-xylulose 5-phosphate reductoisomerase C-terminal" evidence="11">
    <location>
        <begin position="149"/>
        <end position="231"/>
    </location>
</feature>
<keyword evidence="7 9" id="KW-0414">Isoprene biosynthesis</keyword>
<evidence type="ECO:0000256" key="6">
    <source>
        <dbReference type="ARBA" id="ARBA00023211"/>
    </source>
</evidence>
<dbReference type="EC" id="1.1.1.267" evidence="9"/>
<dbReference type="InterPro" id="IPR013512">
    <property type="entry name" value="DXP_reductoisomerase_N"/>
</dbReference>
<evidence type="ECO:0000256" key="9">
    <source>
        <dbReference type="HAMAP-Rule" id="MF_00183"/>
    </source>
</evidence>
<dbReference type="InterPro" id="IPR026877">
    <property type="entry name" value="DXPR_C"/>
</dbReference>
<feature type="binding site" evidence="9">
    <location>
        <position position="115"/>
    </location>
    <ligand>
        <name>1-deoxy-D-xylulose 5-phosphate</name>
        <dbReference type="ChEBI" id="CHEBI:57792"/>
    </ligand>
</feature>
<proteinExistence type="inferred from homology"/>
<dbReference type="NCBIfam" id="TIGR00243">
    <property type="entry name" value="Dxr"/>
    <property type="match status" value="1"/>
</dbReference>
<feature type="binding site" evidence="9">
    <location>
        <position position="223"/>
    </location>
    <ligand>
        <name>1-deoxy-D-xylulose 5-phosphate</name>
        <dbReference type="ChEBI" id="CHEBI:57792"/>
    </ligand>
</feature>
<dbReference type="Gene3D" id="3.40.50.720">
    <property type="entry name" value="NAD(P)-binding Rossmann-like Domain"/>
    <property type="match status" value="1"/>
</dbReference>
<gene>
    <name evidence="9" type="primary">dxr</name>
    <name evidence="13" type="ORF">IAC59_06450</name>
</gene>
<feature type="binding site" evidence="9">
    <location>
        <position position="220"/>
    </location>
    <ligand>
        <name>1-deoxy-D-xylulose 5-phosphate</name>
        <dbReference type="ChEBI" id="CHEBI:57792"/>
    </ligand>
</feature>
<evidence type="ECO:0000313" key="14">
    <source>
        <dbReference type="Proteomes" id="UP000824123"/>
    </source>
</evidence>
<feature type="binding site" evidence="9">
    <location>
        <position position="178"/>
    </location>
    <ligand>
        <name>1-deoxy-D-xylulose 5-phosphate</name>
        <dbReference type="ChEBI" id="CHEBI:57792"/>
    </ligand>
</feature>
<dbReference type="SUPFAM" id="SSF55347">
    <property type="entry name" value="Glyceraldehyde-3-phosphate dehydrogenase-like, C-terminal domain"/>
    <property type="match status" value="1"/>
</dbReference>
<keyword evidence="5 9" id="KW-0560">Oxidoreductase</keyword>
<feature type="binding site" evidence="9">
    <location>
        <position position="10"/>
    </location>
    <ligand>
        <name>NADPH</name>
        <dbReference type="ChEBI" id="CHEBI:57783"/>
    </ligand>
</feature>
<dbReference type="Proteomes" id="UP000824123">
    <property type="component" value="Unassembled WGS sequence"/>
</dbReference>
<evidence type="ECO:0000256" key="2">
    <source>
        <dbReference type="ARBA" id="ARBA00006825"/>
    </source>
</evidence>
<protein>
    <recommendedName>
        <fullName evidence="9">1-deoxy-D-xylulose 5-phosphate reductoisomerase</fullName>
        <shortName evidence="9">DXP reductoisomerase</shortName>
        <ecNumber evidence="9">1.1.1.267</ecNumber>
    </recommendedName>
    <alternativeName>
        <fullName evidence="9">1-deoxyxylulose-5-phosphate reductoisomerase</fullName>
    </alternativeName>
    <alternativeName>
        <fullName evidence="9">2-C-methyl-D-erythritol 4-phosphate synthase</fullName>
    </alternativeName>
</protein>
<feature type="binding site" evidence="9">
    <location>
        <position position="214"/>
    </location>
    <ligand>
        <name>1-deoxy-D-xylulose 5-phosphate</name>
        <dbReference type="ChEBI" id="CHEBI:57792"/>
    </ligand>
</feature>
<name>A0A9D1S531_9FIRM</name>
<dbReference type="Pfam" id="PF08436">
    <property type="entry name" value="DXP_redisom_C"/>
    <property type="match status" value="1"/>
</dbReference>
<feature type="domain" description="1-deoxy-D-xylulose 5-phosphate reductoisomerase N-terminal" evidence="10">
    <location>
        <begin position="3"/>
        <end position="122"/>
    </location>
</feature>
<feature type="binding site" evidence="9">
    <location>
        <position position="116"/>
    </location>
    <ligand>
        <name>NADPH</name>
        <dbReference type="ChEBI" id="CHEBI:57783"/>
    </ligand>
</feature>
<comment type="similarity">
    <text evidence="2 9">Belongs to the DXR family.</text>
</comment>
<feature type="binding site" evidence="9">
    <location>
        <position position="11"/>
    </location>
    <ligand>
        <name>NADPH</name>
        <dbReference type="ChEBI" id="CHEBI:57783"/>
    </ligand>
</feature>
<dbReference type="GO" id="GO:0070402">
    <property type="term" value="F:NADPH binding"/>
    <property type="evidence" value="ECO:0007669"/>
    <property type="project" value="InterPro"/>
</dbReference>
<dbReference type="EMBL" id="DVNK01000039">
    <property type="protein sequence ID" value="HIU46882.1"/>
    <property type="molecule type" value="Genomic_DNA"/>
</dbReference>
<keyword evidence="3 9" id="KW-0479">Metal-binding</keyword>
<comment type="pathway">
    <text evidence="1 9">Isoprenoid biosynthesis; isopentenyl diphosphate biosynthesis via DXP pathway; isopentenyl diphosphate from 1-deoxy-D-xylulose 5-phosphate: step 1/6.</text>
</comment>
<comment type="catalytic activity">
    <reaction evidence="8">
        <text>2-C-methyl-D-erythritol 4-phosphate + NADP(+) = 1-deoxy-D-xylulose 5-phosphate + NADPH + H(+)</text>
        <dbReference type="Rhea" id="RHEA:13717"/>
        <dbReference type="ChEBI" id="CHEBI:15378"/>
        <dbReference type="ChEBI" id="CHEBI:57783"/>
        <dbReference type="ChEBI" id="CHEBI:57792"/>
        <dbReference type="ChEBI" id="CHEBI:58262"/>
        <dbReference type="ChEBI" id="CHEBI:58349"/>
        <dbReference type="EC" id="1.1.1.267"/>
    </reaction>
    <physiologicalReaction direction="right-to-left" evidence="8">
        <dbReference type="Rhea" id="RHEA:13719"/>
    </physiologicalReaction>
</comment>
<evidence type="ECO:0000256" key="7">
    <source>
        <dbReference type="ARBA" id="ARBA00023229"/>
    </source>
</evidence>
<feature type="binding site" evidence="9">
    <location>
        <position position="35"/>
    </location>
    <ligand>
        <name>NADPH</name>
        <dbReference type="ChEBI" id="CHEBI:57783"/>
    </ligand>
</feature>
<feature type="binding site" evidence="9">
    <location>
        <position position="114"/>
    </location>
    <ligand>
        <name>NADPH</name>
        <dbReference type="ChEBI" id="CHEBI:57783"/>
    </ligand>
</feature>
<dbReference type="PANTHER" id="PTHR30525">
    <property type="entry name" value="1-DEOXY-D-XYLULOSE 5-PHOSPHATE REDUCTOISOMERASE"/>
    <property type="match status" value="1"/>
</dbReference>
<comment type="cofactor">
    <cofactor evidence="9">
        <name>Mg(2+)</name>
        <dbReference type="ChEBI" id="CHEBI:18420"/>
    </cofactor>
    <cofactor evidence="9">
        <name>Mn(2+)</name>
        <dbReference type="ChEBI" id="CHEBI:29035"/>
    </cofactor>
</comment>
<feature type="binding site" evidence="9">
    <location>
        <position position="207"/>
    </location>
    <ligand>
        <name>NADPH</name>
        <dbReference type="ChEBI" id="CHEBI:57783"/>
    </ligand>
</feature>
<dbReference type="PIRSF" id="PIRSF006205">
    <property type="entry name" value="Dxp_reductismrs"/>
    <property type="match status" value="1"/>
</dbReference>
<evidence type="ECO:0000259" key="12">
    <source>
        <dbReference type="Pfam" id="PF13288"/>
    </source>
</evidence>
<dbReference type="HAMAP" id="MF_00183">
    <property type="entry name" value="DXP_reductoisom"/>
    <property type="match status" value="1"/>
</dbReference>
<dbReference type="AlphaFoldDB" id="A0A9D1S531"/>
<feature type="binding site" evidence="9">
    <location>
        <position position="12"/>
    </location>
    <ligand>
        <name>NADPH</name>
        <dbReference type="ChEBI" id="CHEBI:57783"/>
    </ligand>
</feature>
<comment type="caution">
    <text evidence="13">The sequence shown here is derived from an EMBL/GenBank/DDBJ whole genome shotgun (WGS) entry which is preliminary data.</text>
</comment>
<dbReference type="GO" id="GO:0030145">
    <property type="term" value="F:manganese ion binding"/>
    <property type="evidence" value="ECO:0007669"/>
    <property type="project" value="TreeGrafter"/>
</dbReference>
<dbReference type="PANTHER" id="PTHR30525:SF0">
    <property type="entry name" value="1-DEOXY-D-XYLULOSE 5-PHOSPHATE REDUCTOISOMERASE, CHLOROPLASTIC"/>
    <property type="match status" value="1"/>
</dbReference>
<evidence type="ECO:0000259" key="11">
    <source>
        <dbReference type="Pfam" id="PF08436"/>
    </source>
</evidence>
<dbReference type="GO" id="GO:0030604">
    <property type="term" value="F:1-deoxy-D-xylulose-5-phosphate reductoisomerase activity"/>
    <property type="evidence" value="ECO:0007669"/>
    <property type="project" value="UniProtKB-UniRule"/>
</dbReference>
<dbReference type="SUPFAM" id="SSF51735">
    <property type="entry name" value="NAD(P)-binding Rossmann-fold domains"/>
    <property type="match status" value="1"/>
</dbReference>
<feature type="binding site" evidence="9">
    <location>
        <position position="155"/>
    </location>
    <ligand>
        <name>1-deoxy-D-xylulose 5-phosphate</name>
        <dbReference type="ChEBI" id="CHEBI:57792"/>
    </ligand>
</feature>
<organism evidence="13 14">
    <name type="scientific">Candidatus Fimadaptatus faecigallinarum</name>
    <dbReference type="NCBI Taxonomy" id="2840814"/>
    <lineage>
        <taxon>Bacteria</taxon>
        <taxon>Bacillati</taxon>
        <taxon>Bacillota</taxon>
        <taxon>Clostridia</taxon>
        <taxon>Eubacteriales</taxon>
        <taxon>Candidatus Fimadaptatus</taxon>
    </lineage>
</organism>
<dbReference type="Gene3D" id="1.10.1740.10">
    <property type="match status" value="1"/>
</dbReference>
<feature type="binding site" evidence="9">
    <location>
        <position position="9"/>
    </location>
    <ligand>
        <name>NADPH</name>
        <dbReference type="ChEBI" id="CHEBI:57783"/>
    </ligand>
</feature>
<dbReference type="InterPro" id="IPR036169">
    <property type="entry name" value="DXPR_C_sf"/>
</dbReference>
<keyword evidence="4 9" id="KW-0521">NADP</keyword>
<keyword evidence="9" id="KW-0460">Magnesium</keyword>
<evidence type="ECO:0000256" key="1">
    <source>
        <dbReference type="ARBA" id="ARBA00005094"/>
    </source>
</evidence>
<evidence type="ECO:0000256" key="5">
    <source>
        <dbReference type="ARBA" id="ARBA00023002"/>
    </source>
</evidence>
<evidence type="ECO:0000313" key="13">
    <source>
        <dbReference type="EMBL" id="HIU46882.1"/>
    </source>
</evidence>
<evidence type="ECO:0000256" key="3">
    <source>
        <dbReference type="ARBA" id="ARBA00022723"/>
    </source>
</evidence>